<dbReference type="AlphaFoldDB" id="A0A3P5X1T4"/>
<dbReference type="InterPro" id="IPR052345">
    <property type="entry name" value="Rad_response_metalloprotease"/>
</dbReference>
<dbReference type="EMBL" id="UXAV01000031">
    <property type="protein sequence ID" value="VDC25181.1"/>
    <property type="molecule type" value="Genomic_DNA"/>
</dbReference>
<dbReference type="InterPro" id="IPR010359">
    <property type="entry name" value="IrrE_HExxH"/>
</dbReference>
<dbReference type="OrthoDB" id="9816277at2"/>
<reference evidence="2 3" key="1">
    <citation type="submission" date="2018-11" db="EMBL/GenBank/DDBJ databases">
        <authorList>
            <person name="Criscuolo A."/>
        </authorList>
    </citation>
    <scope>NUCLEOTIDE SEQUENCE [LARGE SCALE GENOMIC DNA]</scope>
    <source>
        <strain evidence="2">ATB-66</strain>
    </source>
</reference>
<dbReference type="PANTHER" id="PTHR43236">
    <property type="entry name" value="ANTITOXIN HIGA1"/>
    <property type="match status" value="1"/>
</dbReference>
<dbReference type="RefSeq" id="WP_124069615.1">
    <property type="nucleotide sequence ID" value="NZ_CBCRXF010000011.1"/>
</dbReference>
<gene>
    <name evidence="2" type="ORF">FILTAD_01205</name>
</gene>
<sequence>MMLTPLSGKERIKLEQLVEQKRDTFDLGMGPLGDRILQLVAQLDIHMLYLPKEPGTNEEPLSAMYLSSKEKDGHVLSFIGVNTSQYYDTQLFSIAHELYHYWEETGDFYLCRNMEDPEGIREKKANQFAASFLLPSQTLKKAIYEDNNYEIKVDGWNLSTLLRFIARLHLEFKLPYKSIVRRLVEVGALTDEGMFNILWSQNVREESSLYYKIAMSYDADVFRLLNKKTLKIGSDARLVEHMLQNYESSLVGLDELAEDLSLFEKGLDEYGLEEDVDQDFMKELLRELDEGEDTNEG</sequence>
<name>A0A3P5X1T4_9BACL</name>
<dbReference type="Pfam" id="PF06114">
    <property type="entry name" value="Peptidase_M78"/>
    <property type="match status" value="1"/>
</dbReference>
<organism evidence="2 3">
    <name type="scientific">Filibacter tadaridae</name>
    <dbReference type="NCBI Taxonomy" id="2483811"/>
    <lineage>
        <taxon>Bacteria</taxon>
        <taxon>Bacillati</taxon>
        <taxon>Bacillota</taxon>
        <taxon>Bacilli</taxon>
        <taxon>Bacillales</taxon>
        <taxon>Caryophanaceae</taxon>
        <taxon>Filibacter</taxon>
    </lineage>
</organism>
<evidence type="ECO:0000313" key="2">
    <source>
        <dbReference type="EMBL" id="VDC25181.1"/>
    </source>
</evidence>
<feature type="domain" description="IrrE N-terminal-like" evidence="1">
    <location>
        <begin position="57"/>
        <end position="183"/>
    </location>
</feature>
<dbReference type="PANTHER" id="PTHR43236:SF1">
    <property type="entry name" value="BLL7220 PROTEIN"/>
    <property type="match status" value="1"/>
</dbReference>
<keyword evidence="3" id="KW-1185">Reference proteome</keyword>
<accession>A0A3P5X1T4</accession>
<evidence type="ECO:0000313" key="3">
    <source>
        <dbReference type="Proteomes" id="UP000270468"/>
    </source>
</evidence>
<evidence type="ECO:0000259" key="1">
    <source>
        <dbReference type="Pfam" id="PF06114"/>
    </source>
</evidence>
<dbReference type="Proteomes" id="UP000270468">
    <property type="component" value="Unassembled WGS sequence"/>
</dbReference>
<dbReference type="Gene3D" id="1.10.10.2910">
    <property type="match status" value="1"/>
</dbReference>
<proteinExistence type="predicted"/>
<protein>
    <recommendedName>
        <fullName evidence="1">IrrE N-terminal-like domain-containing protein</fullName>
    </recommendedName>
</protein>